<keyword evidence="9" id="KW-1185">Reference proteome</keyword>
<dbReference type="GO" id="GO:0016787">
    <property type="term" value="F:hydrolase activity"/>
    <property type="evidence" value="ECO:0007669"/>
    <property type="project" value="UniProtKB-KW"/>
</dbReference>
<dbReference type="Proteomes" id="UP000277582">
    <property type="component" value="Unassembled WGS sequence"/>
</dbReference>
<dbReference type="Proteomes" id="UP000316217">
    <property type="component" value="Unassembled WGS sequence"/>
</dbReference>
<reference evidence="7 9" key="1">
    <citation type="submission" date="2018-10" db="EMBL/GenBank/DDBJ databases">
        <title>Co-occurring genomic capacity for anaerobic methane metabolism and dissimilatory sulfite reduction discovered in the Korarchaeota.</title>
        <authorList>
            <person name="Mckay L.J."/>
            <person name="Dlakic M."/>
            <person name="Fields M.W."/>
            <person name="Delmont T.O."/>
            <person name="Eren A.M."/>
            <person name="Jay Z.J."/>
            <person name="Klingelsmith K.B."/>
            <person name="Rusch D.B."/>
            <person name="Inskeep W.P."/>
        </authorList>
    </citation>
    <scope>NUCLEOTIDE SEQUENCE [LARGE SCALE GENOMIC DNA]</scope>
    <source>
        <strain evidence="7 9">MDKW</strain>
    </source>
</reference>
<protein>
    <submittedName>
        <fullName evidence="7">Type II toxin-antitoxin system VapC family toxin</fullName>
    </submittedName>
</protein>
<feature type="domain" description="PIN" evidence="6">
    <location>
        <begin position="6"/>
        <end position="112"/>
    </location>
</feature>
<keyword evidence="1" id="KW-1277">Toxin-antitoxin system</keyword>
<accession>A0A429GPA4</accession>
<evidence type="ECO:0000256" key="3">
    <source>
        <dbReference type="ARBA" id="ARBA00022723"/>
    </source>
</evidence>
<dbReference type="InterPro" id="IPR029060">
    <property type="entry name" value="PIN-like_dom_sf"/>
</dbReference>
<evidence type="ECO:0000313" key="7">
    <source>
        <dbReference type="EMBL" id="RSN75710.1"/>
    </source>
</evidence>
<dbReference type="InterPro" id="IPR051749">
    <property type="entry name" value="PINc/VapC_TA_RNase"/>
</dbReference>
<comment type="caution">
    <text evidence="7">The sequence shown here is derived from an EMBL/GenBank/DDBJ whole genome shotgun (WGS) entry which is preliminary data.</text>
</comment>
<dbReference type="PANTHER" id="PTHR42740:SF1">
    <property type="entry name" value="RIBONUCLEASE VAPC3"/>
    <property type="match status" value="1"/>
</dbReference>
<evidence type="ECO:0000313" key="9">
    <source>
        <dbReference type="Proteomes" id="UP000277582"/>
    </source>
</evidence>
<evidence type="ECO:0000256" key="4">
    <source>
        <dbReference type="ARBA" id="ARBA00022801"/>
    </source>
</evidence>
<dbReference type="CDD" id="cd09881">
    <property type="entry name" value="PIN_VapC4-5_FitB-like"/>
    <property type="match status" value="1"/>
</dbReference>
<evidence type="ECO:0000256" key="5">
    <source>
        <dbReference type="ARBA" id="ARBA00022842"/>
    </source>
</evidence>
<dbReference type="SUPFAM" id="SSF88723">
    <property type="entry name" value="PIN domain-like"/>
    <property type="match status" value="1"/>
</dbReference>
<reference evidence="8 10" key="2">
    <citation type="journal article" date="2019" name="Nat. Microbiol.">
        <title>Wide diversity of methane and short-chain alkane metabolisms in uncultured archaea.</title>
        <authorList>
            <person name="Borrel G."/>
            <person name="Adam P.S."/>
            <person name="McKay L.J."/>
            <person name="Chen L.X."/>
            <person name="Sierra-Garcia I.N."/>
            <person name="Sieber C.M."/>
            <person name="Letourneur Q."/>
            <person name="Ghozlane A."/>
            <person name="Andersen G.L."/>
            <person name="Li W.J."/>
            <person name="Hallam S.J."/>
            <person name="Muyzer G."/>
            <person name="de Oliveira V.M."/>
            <person name="Inskeep W.P."/>
            <person name="Banfield J.F."/>
            <person name="Gribaldo S."/>
        </authorList>
    </citation>
    <scope>NUCLEOTIDE SEQUENCE [LARGE SCALE GENOMIC DNA]</scope>
    <source>
        <strain evidence="8">NM4</strain>
    </source>
</reference>
<dbReference type="EMBL" id="RXII01000062">
    <property type="protein sequence ID" value="RZN61958.1"/>
    <property type="molecule type" value="Genomic_DNA"/>
</dbReference>
<organism evidence="7 9">
    <name type="scientific">Candidatus Methanodesulfokora washburnensis</name>
    <dbReference type="NCBI Taxonomy" id="2478471"/>
    <lineage>
        <taxon>Archaea</taxon>
        <taxon>Thermoproteota</taxon>
        <taxon>Candidatus Korarchaeia</taxon>
        <taxon>Candidatus Korarchaeia incertae sedis</taxon>
        <taxon>Candidatus Methanodesulfokora</taxon>
    </lineage>
</organism>
<dbReference type="EMBL" id="RCOS01000070">
    <property type="protein sequence ID" value="RSN75710.1"/>
    <property type="molecule type" value="Genomic_DNA"/>
</dbReference>
<dbReference type="Pfam" id="PF01850">
    <property type="entry name" value="PIN"/>
    <property type="match status" value="1"/>
</dbReference>
<dbReference type="GO" id="GO:0046872">
    <property type="term" value="F:metal ion binding"/>
    <property type="evidence" value="ECO:0007669"/>
    <property type="project" value="UniProtKB-KW"/>
</dbReference>
<name>A0A429GPA4_9CREN</name>
<proteinExistence type="predicted"/>
<sequence length="121" mass="13856">MKARGILIDTSVLIDIDRGKEDLPDLPCYISIVTLYEFIRGKADPIKAKALAEDIFGVIPLDNKVIEEASIIWRKLRSKGELIDERDLLIGATSISRMLPLWTRNKKHFSKLEEHGLTLWR</sequence>
<dbReference type="PANTHER" id="PTHR42740">
    <property type="entry name" value="RIBONUCLEASE VAPC3"/>
    <property type="match status" value="1"/>
</dbReference>
<keyword evidence="5" id="KW-0460">Magnesium</keyword>
<evidence type="ECO:0000256" key="2">
    <source>
        <dbReference type="ARBA" id="ARBA00022722"/>
    </source>
</evidence>
<dbReference type="Gene3D" id="3.40.50.1010">
    <property type="entry name" value="5'-nuclease"/>
    <property type="match status" value="1"/>
</dbReference>
<keyword evidence="2" id="KW-0540">Nuclease</keyword>
<dbReference type="GO" id="GO:0004540">
    <property type="term" value="F:RNA nuclease activity"/>
    <property type="evidence" value="ECO:0007669"/>
    <property type="project" value="TreeGrafter"/>
</dbReference>
<keyword evidence="3" id="KW-0479">Metal-binding</keyword>
<evidence type="ECO:0000256" key="1">
    <source>
        <dbReference type="ARBA" id="ARBA00022649"/>
    </source>
</evidence>
<evidence type="ECO:0000259" key="6">
    <source>
        <dbReference type="Pfam" id="PF01850"/>
    </source>
</evidence>
<keyword evidence="4" id="KW-0378">Hydrolase</keyword>
<evidence type="ECO:0000313" key="8">
    <source>
        <dbReference type="EMBL" id="RZN61958.1"/>
    </source>
</evidence>
<dbReference type="InterPro" id="IPR002716">
    <property type="entry name" value="PIN_dom"/>
</dbReference>
<evidence type="ECO:0000313" key="10">
    <source>
        <dbReference type="Proteomes" id="UP000316217"/>
    </source>
</evidence>
<dbReference type="AlphaFoldDB" id="A0A429GPA4"/>
<gene>
    <name evidence="7" type="ORF">D6D85_05595</name>
    <name evidence="8" type="ORF">EF810_04020</name>
</gene>